<comment type="similarity">
    <text evidence="1">Belongs to the glycosyl hydrolase 2 family.</text>
</comment>
<dbReference type="Proteomes" id="UP001501433">
    <property type="component" value="Unassembled WGS sequence"/>
</dbReference>
<proteinExistence type="inferred from homology"/>
<dbReference type="Pfam" id="PF02837">
    <property type="entry name" value="Glyco_hydro_2_N"/>
    <property type="match status" value="1"/>
</dbReference>
<dbReference type="SUPFAM" id="SSF49303">
    <property type="entry name" value="beta-Galactosidase/glucuronidase domain"/>
    <property type="match status" value="1"/>
</dbReference>
<accession>A0ABP9CK88</accession>
<dbReference type="InterPro" id="IPR051913">
    <property type="entry name" value="GH2_Domain-Containing"/>
</dbReference>
<dbReference type="PRINTS" id="PR00132">
    <property type="entry name" value="GLHYDRLASE2"/>
</dbReference>
<dbReference type="InterPro" id="IPR002509">
    <property type="entry name" value="NODB_dom"/>
</dbReference>
<dbReference type="InterPro" id="IPR006102">
    <property type="entry name" value="Ig-like_GH2"/>
</dbReference>
<dbReference type="PROSITE" id="PS51677">
    <property type="entry name" value="NODB"/>
    <property type="match status" value="1"/>
</dbReference>
<dbReference type="Pfam" id="PF00703">
    <property type="entry name" value="Glyco_hydro_2"/>
    <property type="match status" value="1"/>
</dbReference>
<dbReference type="InterPro" id="IPR032311">
    <property type="entry name" value="DUF4982"/>
</dbReference>
<dbReference type="Pfam" id="PF01522">
    <property type="entry name" value="Polysacc_deac_1"/>
    <property type="match status" value="1"/>
</dbReference>
<keyword evidence="3" id="KW-0326">Glycosidase</keyword>
<comment type="caution">
    <text evidence="5">The sequence shown here is derived from an EMBL/GenBank/DDBJ whole genome shotgun (WGS) entry which is preliminary data.</text>
</comment>
<dbReference type="InterPro" id="IPR006104">
    <property type="entry name" value="Glyco_hydro_2_N"/>
</dbReference>
<keyword evidence="2 5" id="KW-0378">Hydrolase</keyword>
<dbReference type="InterPro" id="IPR017853">
    <property type="entry name" value="GH"/>
</dbReference>
<dbReference type="GO" id="GO:0016787">
    <property type="term" value="F:hydrolase activity"/>
    <property type="evidence" value="ECO:0007669"/>
    <property type="project" value="UniProtKB-KW"/>
</dbReference>
<dbReference type="Gene3D" id="2.60.120.260">
    <property type="entry name" value="Galactose-binding domain-like"/>
    <property type="match status" value="1"/>
</dbReference>
<dbReference type="SUPFAM" id="SSF49785">
    <property type="entry name" value="Galactose-binding domain-like"/>
    <property type="match status" value="1"/>
</dbReference>
<dbReference type="Gene3D" id="3.20.20.80">
    <property type="entry name" value="Glycosidases"/>
    <property type="match status" value="1"/>
</dbReference>
<dbReference type="Gene3D" id="2.60.40.10">
    <property type="entry name" value="Immunoglobulins"/>
    <property type="match status" value="3"/>
</dbReference>
<dbReference type="SUPFAM" id="SSF88713">
    <property type="entry name" value="Glycoside hydrolase/deacetylase"/>
    <property type="match status" value="1"/>
</dbReference>
<evidence type="ECO:0000259" key="4">
    <source>
        <dbReference type="PROSITE" id="PS51677"/>
    </source>
</evidence>
<dbReference type="InterPro" id="IPR011330">
    <property type="entry name" value="Glyco_hydro/deAcase_b/a-brl"/>
</dbReference>
<organism evidence="5 6">
    <name type="scientific">Litoribaculum gwangyangense</name>
    <dbReference type="NCBI Taxonomy" id="1130722"/>
    <lineage>
        <taxon>Bacteria</taxon>
        <taxon>Pseudomonadati</taxon>
        <taxon>Bacteroidota</taxon>
        <taxon>Flavobacteriia</taxon>
        <taxon>Flavobacteriales</taxon>
        <taxon>Flavobacteriaceae</taxon>
        <taxon>Litoribaculum</taxon>
    </lineage>
</organism>
<evidence type="ECO:0000256" key="3">
    <source>
        <dbReference type="ARBA" id="ARBA00023295"/>
    </source>
</evidence>
<dbReference type="Gene3D" id="3.20.20.370">
    <property type="entry name" value="Glycoside hydrolase/deacetylase"/>
    <property type="match status" value="1"/>
</dbReference>
<evidence type="ECO:0000256" key="1">
    <source>
        <dbReference type="ARBA" id="ARBA00007401"/>
    </source>
</evidence>
<sequence length="1009" mass="115703">MNMFKSFITCSFCLLLLTCNDDHETTYIQKQNFNEDWSFKLLDTLELAYDYSKSKLDDTTWEKVDLPHTPKIEPKIVNNQWQGTCWYRKNFDLDENLKDKKLFLKFEGAMNIAEVWVNGEKLIEHHGGYLPFIINFTKVAHFNKKNTVAVKLNNHDNPITGPKPLKILDFNTYGGLYRSVWLIAKNALHITDPIEANKTASGGIFVTYPHVSKEKAIVKVKSHIQNDYENSVSFVVKNTLLKDDKVALVKSSNKQKLEAFANNEVTTEMELENPELWSPNYPNLYKLVTEIIKDGVVVDKEITRIGIKTMKFIGQDFYLNGEKTFLRGVNRHQEYPYIGYALSDNANYRDANKIKDAGFDYVRLSHYPQAPAFMDACDELGLVTIDAILGWQYYSDDKRFQSHVFQTARDLIRRDRNHASVMAWEVSLNESWMPEAFIDSLTAIAHREYPGDQCFTTGWQPYGYDIFLQARQHRLKHYDESLKKPYNVSEYGDWEYYAMNAGLDQDSWGNLLQEERSSRQLRGAGEKCLLQQATNIQEAHNDNLNTPAFADGYWAMFDYNRGYANDLEASGIMDIFRLPKPSYYFFKSQRDHNAPFGEPMVFIANHWQKDSPLDVRIFSNCDEVELFLNGKSLGRNKPDKNRISNNLKHPPFIFKVNSFEEGKLEAKGYINNNLVASHLVQTPKKPNRIEVVVDNKDCENLKLETNDIFFVNAFVKDENGMVVPDYTGEITFSVGKGVQLIGENPVNCEAGIASILIKTSLDIKDIELHATSSDILNSSIGILAKERVVNDSLPLIPKLFLQHERNNKGSCLIRGDLTKKQIALTFDDGPTDMSRKIMSILDKHNAKATFFWMGEKLEGNMGIIKQAKDGGHLIGFHGWNHDNILGVPNESLWKNQIKKFFQALSFTGADQPKYFRPPYGAISQDQISFLADKEVKTVLWSLTTMDWDKTQNDEGQMFEKFKNHIHNGAIVLLHDFDFGNPDAKLKDLEEILIFGKSKGFEFVSIEELL</sequence>
<dbReference type="Pfam" id="PF16355">
    <property type="entry name" value="DUF4982"/>
    <property type="match status" value="1"/>
</dbReference>
<dbReference type="InterPro" id="IPR006101">
    <property type="entry name" value="Glyco_hydro_2"/>
</dbReference>
<dbReference type="CDD" id="cd10917">
    <property type="entry name" value="CE4_NodB_like_6s_7s"/>
    <property type="match status" value="1"/>
</dbReference>
<dbReference type="InterPro" id="IPR006103">
    <property type="entry name" value="Glyco_hydro_2_cat"/>
</dbReference>
<dbReference type="InterPro" id="IPR036156">
    <property type="entry name" value="Beta-gal/glucu_dom_sf"/>
</dbReference>
<dbReference type="Pfam" id="PF02836">
    <property type="entry name" value="Glyco_hydro_2_C"/>
    <property type="match status" value="1"/>
</dbReference>
<protein>
    <submittedName>
        <fullName evidence="5">Glycoside hydrolase family 2 TIM barrel-domain containing protein</fullName>
    </submittedName>
</protein>
<name>A0ABP9CK88_9FLAO</name>
<keyword evidence="6" id="KW-1185">Reference proteome</keyword>
<evidence type="ECO:0000313" key="5">
    <source>
        <dbReference type="EMBL" id="GAA4813004.1"/>
    </source>
</evidence>
<dbReference type="InterPro" id="IPR008979">
    <property type="entry name" value="Galactose-bd-like_sf"/>
</dbReference>
<dbReference type="SUPFAM" id="SSF51445">
    <property type="entry name" value="(Trans)glycosidases"/>
    <property type="match status" value="1"/>
</dbReference>
<gene>
    <name evidence="5" type="ORF">GCM10023330_20760</name>
</gene>
<dbReference type="EMBL" id="BAABJW010000003">
    <property type="protein sequence ID" value="GAA4813004.1"/>
    <property type="molecule type" value="Genomic_DNA"/>
</dbReference>
<evidence type="ECO:0000313" key="6">
    <source>
        <dbReference type="Proteomes" id="UP001501433"/>
    </source>
</evidence>
<dbReference type="PANTHER" id="PTHR42732">
    <property type="entry name" value="BETA-GALACTOSIDASE"/>
    <property type="match status" value="1"/>
</dbReference>
<feature type="domain" description="NodB homology" evidence="4">
    <location>
        <begin position="820"/>
        <end position="1003"/>
    </location>
</feature>
<dbReference type="InterPro" id="IPR013783">
    <property type="entry name" value="Ig-like_fold"/>
</dbReference>
<evidence type="ECO:0000256" key="2">
    <source>
        <dbReference type="ARBA" id="ARBA00022801"/>
    </source>
</evidence>
<dbReference type="PANTHER" id="PTHR42732:SF1">
    <property type="entry name" value="BETA-MANNOSIDASE"/>
    <property type="match status" value="1"/>
</dbReference>
<reference evidence="6" key="1">
    <citation type="journal article" date="2019" name="Int. J. Syst. Evol. Microbiol.">
        <title>The Global Catalogue of Microorganisms (GCM) 10K type strain sequencing project: providing services to taxonomists for standard genome sequencing and annotation.</title>
        <authorList>
            <consortium name="The Broad Institute Genomics Platform"/>
            <consortium name="The Broad Institute Genome Sequencing Center for Infectious Disease"/>
            <person name="Wu L."/>
            <person name="Ma J."/>
        </authorList>
    </citation>
    <scope>NUCLEOTIDE SEQUENCE [LARGE SCALE GENOMIC DNA]</scope>
    <source>
        <strain evidence="6">JCM 18325</strain>
    </source>
</reference>